<dbReference type="PIRSF" id="PIRSF000077">
    <property type="entry name" value="Thioredoxin"/>
    <property type="match status" value="1"/>
</dbReference>
<keyword evidence="4" id="KW-0249">Electron transport</keyword>
<evidence type="ECO:0000256" key="6">
    <source>
        <dbReference type="ARBA" id="ARBA00023284"/>
    </source>
</evidence>
<evidence type="ECO:0000256" key="2">
    <source>
        <dbReference type="ARBA" id="ARBA00020570"/>
    </source>
</evidence>
<evidence type="ECO:0000256" key="4">
    <source>
        <dbReference type="ARBA" id="ARBA00022982"/>
    </source>
</evidence>
<keyword evidence="3" id="KW-0813">Transport</keyword>
<comment type="similarity">
    <text evidence="1 7">Belongs to the thioredoxin family.</text>
</comment>
<evidence type="ECO:0000259" key="10">
    <source>
        <dbReference type="PROSITE" id="PS51352"/>
    </source>
</evidence>
<feature type="disulfide bond" description="Redox-active" evidence="9">
    <location>
        <begin position="36"/>
        <end position="39"/>
    </location>
</feature>
<dbReference type="PANTHER" id="PTHR45663:SF11">
    <property type="entry name" value="GEO12009P1"/>
    <property type="match status" value="1"/>
</dbReference>
<dbReference type="InterPro" id="IPR036249">
    <property type="entry name" value="Thioredoxin-like_sf"/>
</dbReference>
<dbReference type="EMBL" id="CP042392">
    <property type="protein sequence ID" value="QEA51971.1"/>
    <property type="molecule type" value="Genomic_DNA"/>
</dbReference>
<keyword evidence="5 9" id="KW-1015">Disulfide bond</keyword>
<accession>A0A5B8THR7</accession>
<gene>
    <name evidence="11" type="ORF">FGL77_00585</name>
</gene>
<organism evidence="11 12">
    <name type="scientific">Loigolactobacillus coryniformis</name>
    <dbReference type="NCBI Taxonomy" id="1610"/>
    <lineage>
        <taxon>Bacteria</taxon>
        <taxon>Bacillati</taxon>
        <taxon>Bacillota</taxon>
        <taxon>Bacilli</taxon>
        <taxon>Lactobacillales</taxon>
        <taxon>Lactobacillaceae</taxon>
        <taxon>Loigolactobacillus</taxon>
    </lineage>
</organism>
<name>A0A5B8THR7_9LACO</name>
<proteinExistence type="inferred from homology"/>
<dbReference type="GO" id="GO:0005737">
    <property type="term" value="C:cytoplasm"/>
    <property type="evidence" value="ECO:0007669"/>
    <property type="project" value="TreeGrafter"/>
</dbReference>
<evidence type="ECO:0000256" key="9">
    <source>
        <dbReference type="PIRSR" id="PIRSR000077-4"/>
    </source>
</evidence>
<dbReference type="PROSITE" id="PS00194">
    <property type="entry name" value="THIOREDOXIN_1"/>
    <property type="match status" value="1"/>
</dbReference>
<reference evidence="11 12" key="1">
    <citation type="submission" date="2019-06" db="EMBL/GenBank/DDBJ databases">
        <title>Genome analyses of bacteria isolated from kimchi.</title>
        <authorList>
            <person name="Lee S."/>
            <person name="Ahn S."/>
            <person name="Roh S."/>
        </authorList>
    </citation>
    <scope>NUCLEOTIDE SEQUENCE [LARGE SCALE GENOMIC DNA]</scope>
    <source>
        <strain evidence="11 12">CBA3616</strain>
    </source>
</reference>
<feature type="active site" description="Nucleophile" evidence="8">
    <location>
        <position position="36"/>
    </location>
</feature>
<evidence type="ECO:0000256" key="1">
    <source>
        <dbReference type="ARBA" id="ARBA00008987"/>
    </source>
</evidence>
<evidence type="ECO:0000256" key="5">
    <source>
        <dbReference type="ARBA" id="ARBA00023157"/>
    </source>
</evidence>
<dbReference type="Proteomes" id="UP000321772">
    <property type="component" value="Chromosome"/>
</dbReference>
<dbReference type="InterPro" id="IPR005746">
    <property type="entry name" value="Thioredoxin"/>
</dbReference>
<dbReference type="GO" id="GO:0015035">
    <property type="term" value="F:protein-disulfide reductase activity"/>
    <property type="evidence" value="ECO:0007669"/>
    <property type="project" value="InterPro"/>
</dbReference>
<sequence length="116" mass="13211">MEFKKVTIIAIELNEKNFVSFVKSGDVLVDFWAAWCAPCQKMTPILLACEQALPQLSVGRLNVDDYPQWTKKLQVQGLPTLLLFQNGEPVARVSGFQPKSRLLDYLQHRLGREQHA</sequence>
<dbReference type="InterPro" id="IPR013766">
    <property type="entry name" value="Thioredoxin_domain"/>
</dbReference>
<dbReference type="CDD" id="cd02947">
    <property type="entry name" value="TRX_family"/>
    <property type="match status" value="1"/>
</dbReference>
<feature type="domain" description="Thioredoxin" evidence="10">
    <location>
        <begin position="1"/>
        <end position="111"/>
    </location>
</feature>
<dbReference type="RefSeq" id="WP_146987693.1">
    <property type="nucleotide sequence ID" value="NZ_CP042392.1"/>
</dbReference>
<protein>
    <recommendedName>
        <fullName evidence="2 7">Thioredoxin</fullName>
    </recommendedName>
</protein>
<feature type="active site" description="Nucleophile" evidence="8">
    <location>
        <position position="39"/>
    </location>
</feature>
<dbReference type="Pfam" id="PF00085">
    <property type="entry name" value="Thioredoxin"/>
    <property type="match status" value="1"/>
</dbReference>
<dbReference type="AlphaFoldDB" id="A0A5B8THR7"/>
<dbReference type="InterPro" id="IPR017937">
    <property type="entry name" value="Thioredoxin_CS"/>
</dbReference>
<keyword evidence="6 9" id="KW-0676">Redox-active center</keyword>
<dbReference type="PROSITE" id="PS51352">
    <property type="entry name" value="THIOREDOXIN_2"/>
    <property type="match status" value="1"/>
</dbReference>
<evidence type="ECO:0000256" key="3">
    <source>
        <dbReference type="ARBA" id="ARBA00022448"/>
    </source>
</evidence>
<dbReference type="PRINTS" id="PR00421">
    <property type="entry name" value="THIOREDOXIN"/>
</dbReference>
<feature type="site" description="Contributes to redox potential value" evidence="8">
    <location>
        <position position="37"/>
    </location>
</feature>
<feature type="site" description="Contributes to redox potential value" evidence="8">
    <location>
        <position position="38"/>
    </location>
</feature>
<dbReference type="Gene3D" id="3.40.30.10">
    <property type="entry name" value="Glutaredoxin"/>
    <property type="match status" value="1"/>
</dbReference>
<evidence type="ECO:0000313" key="11">
    <source>
        <dbReference type="EMBL" id="QEA51971.1"/>
    </source>
</evidence>
<evidence type="ECO:0000256" key="7">
    <source>
        <dbReference type="PIRNR" id="PIRNR000077"/>
    </source>
</evidence>
<evidence type="ECO:0000256" key="8">
    <source>
        <dbReference type="PIRSR" id="PIRSR000077-1"/>
    </source>
</evidence>
<evidence type="ECO:0000313" key="12">
    <source>
        <dbReference type="Proteomes" id="UP000321772"/>
    </source>
</evidence>
<dbReference type="SUPFAM" id="SSF52833">
    <property type="entry name" value="Thioredoxin-like"/>
    <property type="match status" value="1"/>
</dbReference>
<dbReference type="PANTHER" id="PTHR45663">
    <property type="entry name" value="GEO12009P1"/>
    <property type="match status" value="1"/>
</dbReference>
<feature type="site" description="Deprotonates C-terminal active site Cys" evidence="8">
    <location>
        <position position="30"/>
    </location>
</feature>